<dbReference type="Proteomes" id="UP000225706">
    <property type="component" value="Unassembled WGS sequence"/>
</dbReference>
<name>A0A2B4R1T6_STYPI</name>
<comment type="caution">
    <text evidence="2">The sequence shown here is derived from an EMBL/GenBank/DDBJ whole genome shotgun (WGS) entry which is preliminary data.</text>
</comment>
<keyword evidence="3" id="KW-1185">Reference proteome</keyword>
<reference evidence="3" key="1">
    <citation type="journal article" date="2017" name="bioRxiv">
        <title>Comparative analysis of the genomes of Stylophora pistillata and Acropora digitifera provides evidence for extensive differences between species of corals.</title>
        <authorList>
            <person name="Voolstra C.R."/>
            <person name="Li Y."/>
            <person name="Liew Y.J."/>
            <person name="Baumgarten S."/>
            <person name="Zoccola D."/>
            <person name="Flot J.-F."/>
            <person name="Tambutte S."/>
            <person name="Allemand D."/>
            <person name="Aranda M."/>
        </authorList>
    </citation>
    <scope>NUCLEOTIDE SEQUENCE [LARGE SCALE GENOMIC DNA]</scope>
</reference>
<feature type="compositionally biased region" description="Basic and acidic residues" evidence="1">
    <location>
        <begin position="88"/>
        <end position="99"/>
    </location>
</feature>
<feature type="compositionally biased region" description="Basic and acidic residues" evidence="1">
    <location>
        <begin position="106"/>
        <end position="138"/>
    </location>
</feature>
<evidence type="ECO:0000313" key="2">
    <source>
        <dbReference type="EMBL" id="PFX12324.1"/>
    </source>
</evidence>
<protein>
    <submittedName>
        <fullName evidence="2">Uncharacterized protein</fullName>
    </submittedName>
</protein>
<organism evidence="2 3">
    <name type="scientific">Stylophora pistillata</name>
    <name type="common">Smooth cauliflower coral</name>
    <dbReference type="NCBI Taxonomy" id="50429"/>
    <lineage>
        <taxon>Eukaryota</taxon>
        <taxon>Metazoa</taxon>
        <taxon>Cnidaria</taxon>
        <taxon>Anthozoa</taxon>
        <taxon>Hexacorallia</taxon>
        <taxon>Scleractinia</taxon>
        <taxon>Astrocoeniina</taxon>
        <taxon>Pocilloporidae</taxon>
        <taxon>Stylophora</taxon>
    </lineage>
</organism>
<dbReference type="EMBL" id="LSMT01001437">
    <property type="protein sequence ID" value="PFX12324.1"/>
    <property type="molecule type" value="Genomic_DNA"/>
</dbReference>
<feature type="compositionally biased region" description="Basic and acidic residues" evidence="1">
    <location>
        <begin position="66"/>
        <end position="77"/>
    </location>
</feature>
<proteinExistence type="predicted"/>
<feature type="region of interest" description="Disordered" evidence="1">
    <location>
        <begin position="64"/>
        <end position="138"/>
    </location>
</feature>
<dbReference type="OrthoDB" id="5985514at2759"/>
<sequence>MYSVIVRDGGAPEVVLEVPVLGLGTLSRKLKEQPIKTIQAGWEFAKSYGKMRVENKIRGNLAAHQEANREATKKSDAETAAALSALREQYKRHGDKKNPDGTGHIGDTRTQEEIDAVRDANKQGREDAKNKKEKGETP</sequence>
<evidence type="ECO:0000313" key="3">
    <source>
        <dbReference type="Proteomes" id="UP000225706"/>
    </source>
</evidence>
<evidence type="ECO:0000256" key="1">
    <source>
        <dbReference type="SAM" id="MobiDB-lite"/>
    </source>
</evidence>
<dbReference type="AlphaFoldDB" id="A0A2B4R1T6"/>
<gene>
    <name evidence="2" type="ORF">AWC38_SpisGene23739</name>
</gene>
<accession>A0A2B4R1T6</accession>